<evidence type="ECO:0000256" key="5">
    <source>
        <dbReference type="SAM" id="SignalP"/>
    </source>
</evidence>
<proteinExistence type="inferred from homology"/>
<reference evidence="8" key="1">
    <citation type="journal article" date="2019" name="Int. J. Syst. Evol. Microbiol.">
        <title>The Global Catalogue of Microorganisms (GCM) 10K type strain sequencing project: providing services to taxonomists for standard genome sequencing and annotation.</title>
        <authorList>
            <consortium name="The Broad Institute Genomics Platform"/>
            <consortium name="The Broad Institute Genome Sequencing Center for Infectious Disease"/>
            <person name="Wu L."/>
            <person name="Ma J."/>
        </authorList>
    </citation>
    <scope>NUCLEOTIDE SEQUENCE [LARGE SCALE GENOMIC DNA]</scope>
    <source>
        <strain evidence="8">JCM 9091</strain>
    </source>
</reference>
<dbReference type="InterPro" id="IPR036196">
    <property type="entry name" value="Ptyr_pPase_sf"/>
</dbReference>
<organism evidence="7 8">
    <name type="scientific">Streptomyces glomeratus</name>
    <dbReference type="NCBI Taxonomy" id="284452"/>
    <lineage>
        <taxon>Bacteria</taxon>
        <taxon>Bacillati</taxon>
        <taxon>Actinomycetota</taxon>
        <taxon>Actinomycetes</taxon>
        <taxon>Kitasatosporales</taxon>
        <taxon>Streptomycetaceae</taxon>
        <taxon>Streptomyces</taxon>
    </lineage>
</organism>
<dbReference type="PRINTS" id="PR00719">
    <property type="entry name" value="LMWPTPASE"/>
</dbReference>
<dbReference type="Gene3D" id="3.40.50.2300">
    <property type="match status" value="1"/>
</dbReference>
<sequence>MYRVCFVCTGNICRSPMAALVFGALVERAGLAGRVAVDSGGTAGMFAGYTADTRAIAVLEAAGYPSDHTARQLRPRWLRTRDLLVALDVGHERFLRRMVDRHGGGEVALLRSFDPALPDGSGLGVPDPYTGGQAAFVDCLAMVEPACRGLLQDVRRRLDQAVAVS</sequence>
<keyword evidence="8" id="KW-1185">Reference proteome</keyword>
<keyword evidence="3" id="KW-0378">Hydrolase</keyword>
<dbReference type="EC" id="3.1.3.48" evidence="2"/>
<comment type="similarity">
    <text evidence="1">Belongs to the low molecular weight phosphotyrosine protein phosphatase family.</text>
</comment>
<dbReference type="Pfam" id="PF01451">
    <property type="entry name" value="LMWPc"/>
    <property type="match status" value="1"/>
</dbReference>
<dbReference type="InterPro" id="IPR050438">
    <property type="entry name" value="LMW_PTPase"/>
</dbReference>
<dbReference type="PANTHER" id="PTHR11717:SF7">
    <property type="entry name" value="LOW MOLECULAR WEIGHT PHOSPHOTYROSINE PROTEIN PHOSPHATASE"/>
    <property type="match status" value="1"/>
</dbReference>
<feature type="chain" id="PRO_5045236821" description="protein-tyrosine-phosphatase" evidence="5">
    <location>
        <begin position="19"/>
        <end position="165"/>
    </location>
</feature>
<feature type="domain" description="Phosphotyrosine protein phosphatase I" evidence="6">
    <location>
        <begin position="2"/>
        <end position="153"/>
    </location>
</feature>
<dbReference type="PANTHER" id="PTHR11717">
    <property type="entry name" value="LOW MOLECULAR WEIGHT PROTEIN TYROSINE PHOSPHATASE"/>
    <property type="match status" value="1"/>
</dbReference>
<evidence type="ECO:0000256" key="1">
    <source>
        <dbReference type="ARBA" id="ARBA00011063"/>
    </source>
</evidence>
<dbReference type="SUPFAM" id="SSF52788">
    <property type="entry name" value="Phosphotyrosine protein phosphatases I"/>
    <property type="match status" value="1"/>
</dbReference>
<keyword evidence="4" id="KW-0904">Protein phosphatase</keyword>
<evidence type="ECO:0000256" key="4">
    <source>
        <dbReference type="ARBA" id="ARBA00022912"/>
    </source>
</evidence>
<evidence type="ECO:0000313" key="8">
    <source>
        <dbReference type="Proteomes" id="UP001501532"/>
    </source>
</evidence>
<evidence type="ECO:0000313" key="7">
    <source>
        <dbReference type="EMBL" id="GAA3037022.1"/>
    </source>
</evidence>
<comment type="caution">
    <text evidence="7">The sequence shown here is derived from an EMBL/GenBank/DDBJ whole genome shotgun (WGS) entry which is preliminary data.</text>
</comment>
<evidence type="ECO:0000256" key="3">
    <source>
        <dbReference type="ARBA" id="ARBA00022801"/>
    </source>
</evidence>
<dbReference type="InterPro" id="IPR023485">
    <property type="entry name" value="Ptyr_pPase"/>
</dbReference>
<dbReference type="SMART" id="SM00226">
    <property type="entry name" value="LMWPc"/>
    <property type="match status" value="1"/>
</dbReference>
<gene>
    <name evidence="7" type="ORF">GCM10010448_19300</name>
</gene>
<dbReference type="CDD" id="cd16343">
    <property type="entry name" value="LMWPTP"/>
    <property type="match status" value="1"/>
</dbReference>
<dbReference type="EMBL" id="BAAAUF010000013">
    <property type="protein sequence ID" value="GAA3037022.1"/>
    <property type="molecule type" value="Genomic_DNA"/>
</dbReference>
<feature type="signal peptide" evidence="5">
    <location>
        <begin position="1"/>
        <end position="18"/>
    </location>
</feature>
<keyword evidence="5" id="KW-0732">Signal</keyword>
<dbReference type="InterPro" id="IPR017867">
    <property type="entry name" value="Tyr_phospatase_low_mol_wt"/>
</dbReference>
<evidence type="ECO:0000256" key="2">
    <source>
        <dbReference type="ARBA" id="ARBA00013064"/>
    </source>
</evidence>
<name>A0ABP6LCX7_9ACTN</name>
<accession>A0ABP6LCX7</accession>
<protein>
    <recommendedName>
        <fullName evidence="2">protein-tyrosine-phosphatase</fullName>
        <ecNumber evidence="2">3.1.3.48</ecNumber>
    </recommendedName>
</protein>
<dbReference type="Proteomes" id="UP001501532">
    <property type="component" value="Unassembled WGS sequence"/>
</dbReference>
<evidence type="ECO:0000259" key="6">
    <source>
        <dbReference type="SMART" id="SM00226"/>
    </source>
</evidence>